<dbReference type="InterPro" id="IPR036249">
    <property type="entry name" value="Thioredoxin-like_sf"/>
</dbReference>
<evidence type="ECO:0000313" key="3">
    <source>
        <dbReference type="Proteomes" id="UP000030129"/>
    </source>
</evidence>
<keyword evidence="1" id="KW-0732">Signal</keyword>
<dbReference type="Proteomes" id="UP000030129">
    <property type="component" value="Unassembled WGS sequence"/>
</dbReference>
<organism evidence="2 3">
    <name type="scientific">Flavobacterium beibuense F44-8</name>
    <dbReference type="NCBI Taxonomy" id="1406840"/>
    <lineage>
        <taxon>Bacteria</taxon>
        <taxon>Pseudomonadati</taxon>
        <taxon>Bacteroidota</taxon>
        <taxon>Flavobacteriia</taxon>
        <taxon>Flavobacteriales</taxon>
        <taxon>Flavobacteriaceae</taxon>
        <taxon>Flavobacterium</taxon>
    </lineage>
</organism>
<dbReference type="SUPFAM" id="SSF52833">
    <property type="entry name" value="Thioredoxin-like"/>
    <property type="match status" value="1"/>
</dbReference>
<comment type="caution">
    <text evidence="2">The sequence shown here is derived from an EMBL/GenBank/DDBJ whole genome shotgun (WGS) entry which is preliminary data.</text>
</comment>
<dbReference type="Pfam" id="PF11551">
    <property type="entry name" value="Omp28"/>
    <property type="match status" value="1"/>
</dbReference>
<feature type="signal peptide" evidence="1">
    <location>
        <begin position="1"/>
        <end position="21"/>
    </location>
</feature>
<accession>A0A0A2LT31</accession>
<name>A0A0A2LT31_9FLAO</name>
<evidence type="ECO:0000313" key="2">
    <source>
        <dbReference type="EMBL" id="KGO79320.1"/>
    </source>
</evidence>
<evidence type="ECO:0008006" key="4">
    <source>
        <dbReference type="Google" id="ProtNLM"/>
    </source>
</evidence>
<reference evidence="2 3" key="1">
    <citation type="submission" date="2013-09" db="EMBL/GenBank/DDBJ databases">
        <authorList>
            <person name="Zeng Z."/>
            <person name="Chen C."/>
        </authorList>
    </citation>
    <scope>NUCLEOTIDE SEQUENCE [LARGE SCALE GENOMIC DNA]</scope>
    <source>
        <strain evidence="2 3">F44-8</strain>
    </source>
</reference>
<dbReference type="AlphaFoldDB" id="A0A0A2LT31"/>
<proteinExistence type="predicted"/>
<evidence type="ECO:0000256" key="1">
    <source>
        <dbReference type="SAM" id="SignalP"/>
    </source>
</evidence>
<dbReference type="PROSITE" id="PS51257">
    <property type="entry name" value="PROKAR_LIPOPROTEIN"/>
    <property type="match status" value="1"/>
</dbReference>
<dbReference type="Gene3D" id="3.40.30.10">
    <property type="entry name" value="Glutaredoxin"/>
    <property type="match status" value="1"/>
</dbReference>
<dbReference type="STRING" id="1406840.Q763_13865"/>
<dbReference type="Gene3D" id="2.60.40.10">
    <property type="entry name" value="Immunoglobulins"/>
    <property type="match status" value="1"/>
</dbReference>
<dbReference type="EMBL" id="JRLV01000018">
    <property type="protein sequence ID" value="KGO79320.1"/>
    <property type="molecule type" value="Genomic_DNA"/>
</dbReference>
<dbReference type="eggNOG" id="COG0526">
    <property type="taxonomic scope" value="Bacteria"/>
</dbReference>
<dbReference type="InterPro" id="IPR013783">
    <property type="entry name" value="Ig-like_fold"/>
</dbReference>
<feature type="chain" id="PRO_5001991448" description="Outer membrane protein Omp28" evidence="1">
    <location>
        <begin position="22"/>
        <end position="353"/>
    </location>
</feature>
<dbReference type="InterPro" id="IPR021615">
    <property type="entry name" value="Omp28"/>
</dbReference>
<sequence length="353" mass="38505">MKRFILLFAFISALLSSCSSDYTILKSVGSVILKPDSSVKLIDGTITFTVSSVTNNESEDITQEAVIYIDGEPITGNTFSSATVGTFEAKAIYAGLESDPVVLTFHDGTEINFEKRVLIEDYTGTWCGYCPRVAHAIELLKEETDNAVAVAIHRPTSNEASLNYDPYNYDASELEALLSTVGYPKGYLNRMTLWQSPEPNNLSQAVGLTQGLNPKLGIAITSVVEETTINLDVNVKFGKDFTGSGIKLVVYVLENGLIYDQVNYTSYYGGDHIVHGFEHNHVLRECLTPLLGEAVTGDMTIANTFTKSFNVPVPANVENAANLEFVAFVTDADGNALNVRSNHPGEDQVFEEL</sequence>
<protein>
    <recommendedName>
        <fullName evidence="4">Outer membrane protein Omp28</fullName>
    </recommendedName>
</protein>
<dbReference type="RefSeq" id="WP_035135245.1">
    <property type="nucleotide sequence ID" value="NZ_JRLV01000018.1"/>
</dbReference>
<gene>
    <name evidence="2" type="ORF">Q763_13865</name>
</gene>
<keyword evidence="3" id="KW-1185">Reference proteome</keyword>